<dbReference type="Proteomes" id="UP000663870">
    <property type="component" value="Unassembled WGS sequence"/>
</dbReference>
<dbReference type="EMBL" id="CAJNOL010000049">
    <property type="protein sequence ID" value="CAF0789057.1"/>
    <property type="molecule type" value="Genomic_DNA"/>
</dbReference>
<organism evidence="1 3">
    <name type="scientific">Rotaria sordida</name>
    <dbReference type="NCBI Taxonomy" id="392033"/>
    <lineage>
        <taxon>Eukaryota</taxon>
        <taxon>Metazoa</taxon>
        <taxon>Spiralia</taxon>
        <taxon>Gnathifera</taxon>
        <taxon>Rotifera</taxon>
        <taxon>Eurotatoria</taxon>
        <taxon>Bdelloidea</taxon>
        <taxon>Philodinida</taxon>
        <taxon>Philodinidae</taxon>
        <taxon>Rotaria</taxon>
    </lineage>
</organism>
<protein>
    <submittedName>
        <fullName evidence="1">Uncharacterized protein</fullName>
    </submittedName>
</protein>
<gene>
    <name evidence="2" type="ORF">JBS370_LOCUS18880</name>
    <name evidence="1" type="ORF">JXQ802_LOCUS3646</name>
</gene>
<accession>A0A813S2T5</accession>
<name>A0A813S2T5_9BILA</name>
<reference evidence="1" key="1">
    <citation type="submission" date="2021-02" db="EMBL/GenBank/DDBJ databases">
        <authorList>
            <person name="Nowell W R."/>
        </authorList>
    </citation>
    <scope>NUCLEOTIDE SEQUENCE</scope>
</reference>
<sequence length="67" mass="7707">MYNLLHPISFSSASSTILWEHITNENLTESLQGPFTTDQMICLTNTKEKLDKDNVRCRHVVQNNSIQ</sequence>
<comment type="caution">
    <text evidence="1">The sequence shown here is derived from an EMBL/GenBank/DDBJ whole genome shotgun (WGS) entry which is preliminary data.</text>
</comment>
<proteinExistence type="predicted"/>
<dbReference type="AlphaFoldDB" id="A0A813S2T5"/>
<evidence type="ECO:0000313" key="2">
    <source>
        <dbReference type="EMBL" id="CAF3863158.1"/>
    </source>
</evidence>
<dbReference type="EMBL" id="CAJOBD010002191">
    <property type="protein sequence ID" value="CAF3863158.1"/>
    <property type="molecule type" value="Genomic_DNA"/>
</dbReference>
<evidence type="ECO:0000313" key="1">
    <source>
        <dbReference type="EMBL" id="CAF0789057.1"/>
    </source>
</evidence>
<dbReference type="Proteomes" id="UP000663836">
    <property type="component" value="Unassembled WGS sequence"/>
</dbReference>
<keyword evidence="3" id="KW-1185">Reference proteome</keyword>
<evidence type="ECO:0000313" key="3">
    <source>
        <dbReference type="Proteomes" id="UP000663870"/>
    </source>
</evidence>